<keyword evidence="11 13" id="KW-0472">Membrane</keyword>
<evidence type="ECO:0000256" key="1">
    <source>
        <dbReference type="ARBA" id="ARBA00003540"/>
    </source>
</evidence>
<evidence type="ECO:0000256" key="4">
    <source>
        <dbReference type="ARBA" id="ARBA00011471"/>
    </source>
</evidence>
<gene>
    <name evidence="14" type="ORF">EKO24_018710</name>
</gene>
<evidence type="ECO:0000313" key="15">
    <source>
        <dbReference type="Proteomes" id="UP000733744"/>
    </source>
</evidence>
<evidence type="ECO:0000256" key="5">
    <source>
        <dbReference type="ARBA" id="ARBA00022448"/>
    </source>
</evidence>
<feature type="transmembrane region" description="Helical" evidence="13">
    <location>
        <begin position="20"/>
        <end position="41"/>
    </location>
</feature>
<evidence type="ECO:0000256" key="12">
    <source>
        <dbReference type="RuleBase" id="RU003879"/>
    </source>
</evidence>
<evidence type="ECO:0000256" key="2">
    <source>
        <dbReference type="ARBA" id="ARBA00004249"/>
    </source>
</evidence>
<dbReference type="EMBL" id="RYFG02000117">
    <property type="protein sequence ID" value="TRW90651.1"/>
    <property type="molecule type" value="Genomic_DNA"/>
</dbReference>
<reference evidence="14 15" key="1">
    <citation type="journal article" date="2019" name="Antonie Van Leeuwenhoek">
        <title>Description of 'Ca. Methylobacter oryzae' KRF1, a novel species from the environmentally important Methylobacter clade 2.</title>
        <authorList>
            <person name="Khatri K."/>
            <person name="Mohite J.A."/>
            <person name="Pandit P.S."/>
            <person name="Bahulikar R."/>
            <person name="Rahalkar M.C."/>
        </authorList>
    </citation>
    <scope>NUCLEOTIDE SEQUENCE [LARGE SCALE GENOMIC DNA]</scope>
    <source>
        <strain evidence="14 15">KRF1</strain>
    </source>
</reference>
<keyword evidence="8 12" id="KW-0812">Transmembrane</keyword>
<keyword evidence="5 12" id="KW-0813">Transport</keyword>
<evidence type="ECO:0000256" key="13">
    <source>
        <dbReference type="SAM" id="Phobius"/>
    </source>
</evidence>
<evidence type="ECO:0000256" key="3">
    <source>
        <dbReference type="ARBA" id="ARBA00005811"/>
    </source>
</evidence>
<comment type="caution">
    <text evidence="14">The sequence shown here is derived from an EMBL/GenBank/DDBJ whole genome shotgun (WGS) entry which is preliminary data.</text>
</comment>
<keyword evidence="15" id="KW-1185">Reference proteome</keyword>
<keyword evidence="9 12" id="KW-0653">Protein transport</keyword>
<keyword evidence="7" id="KW-0997">Cell inner membrane</keyword>
<proteinExistence type="inferred from homology"/>
<comment type="subcellular location">
    <subcellularLocation>
        <location evidence="2">Cell inner membrane</location>
        <topology evidence="2">Single-pass type II membrane protein</topology>
    </subcellularLocation>
    <subcellularLocation>
        <location evidence="12">Cell membrane</location>
        <topology evidence="12">Single-pass type II membrane protein</topology>
    </subcellularLocation>
</comment>
<evidence type="ECO:0000256" key="6">
    <source>
        <dbReference type="ARBA" id="ARBA00022475"/>
    </source>
</evidence>
<dbReference type="Gene3D" id="3.30.420.270">
    <property type="match status" value="1"/>
</dbReference>
<dbReference type="InterPro" id="IPR003400">
    <property type="entry name" value="ExbD"/>
</dbReference>
<protein>
    <submittedName>
        <fullName evidence="14">Biopolymer transporter ExbD</fullName>
    </submittedName>
</protein>
<dbReference type="RefSeq" id="WP_127029897.1">
    <property type="nucleotide sequence ID" value="NZ_RYFG02000117.1"/>
</dbReference>
<accession>A0ABY3C5W5</accession>
<keyword evidence="10 13" id="KW-1133">Transmembrane helix</keyword>
<comment type="similarity">
    <text evidence="3 12">Belongs to the ExbD/TolR family.</text>
</comment>
<name>A0ABY3C5W5_9GAMM</name>
<dbReference type="PANTHER" id="PTHR30558:SF12">
    <property type="entry name" value="BIOPOLYMER TRANSPORT PROTEIN EXBD"/>
    <property type="match status" value="1"/>
</dbReference>
<evidence type="ECO:0000256" key="7">
    <source>
        <dbReference type="ARBA" id="ARBA00022519"/>
    </source>
</evidence>
<organism evidence="14 15">
    <name type="scientific">Candidatus Methylobacter oryzae</name>
    <dbReference type="NCBI Taxonomy" id="2497749"/>
    <lineage>
        <taxon>Bacteria</taxon>
        <taxon>Pseudomonadati</taxon>
        <taxon>Pseudomonadota</taxon>
        <taxon>Gammaproteobacteria</taxon>
        <taxon>Methylococcales</taxon>
        <taxon>Methylococcaceae</taxon>
        <taxon>Methylobacter</taxon>
    </lineage>
</organism>
<comment type="function">
    <text evidence="1">Involved in the TonB-dependent energy-dependent transport of various receptor-bound substrates.</text>
</comment>
<dbReference type="Pfam" id="PF02472">
    <property type="entry name" value="ExbD"/>
    <property type="match status" value="1"/>
</dbReference>
<keyword evidence="6" id="KW-1003">Cell membrane</keyword>
<evidence type="ECO:0000313" key="14">
    <source>
        <dbReference type="EMBL" id="TRW90651.1"/>
    </source>
</evidence>
<dbReference type="Proteomes" id="UP000733744">
    <property type="component" value="Unassembled WGS sequence"/>
</dbReference>
<dbReference type="PANTHER" id="PTHR30558">
    <property type="entry name" value="EXBD MEMBRANE COMPONENT OF PMF-DRIVEN MACROMOLECULE IMPORT SYSTEM"/>
    <property type="match status" value="1"/>
</dbReference>
<evidence type="ECO:0000256" key="10">
    <source>
        <dbReference type="ARBA" id="ARBA00022989"/>
    </source>
</evidence>
<comment type="subunit">
    <text evidence="4">The accessory proteins ExbB and ExbD seem to form a complex with TonB.</text>
</comment>
<evidence type="ECO:0000256" key="8">
    <source>
        <dbReference type="ARBA" id="ARBA00022692"/>
    </source>
</evidence>
<sequence>MMSGGFGGDRHAQPMAEINTTPMVDVMLVLLVIFIITAPLLTHSIKIDLPQTASQPNPEKPDIVTLSIDTQGKMFWNDAPVAETELASQMTAIAQKEPQPELHLRAEKATPYQKLAEIMSAAQNAGVVKIGFVTEPKQKE</sequence>
<evidence type="ECO:0000256" key="11">
    <source>
        <dbReference type="ARBA" id="ARBA00023136"/>
    </source>
</evidence>
<evidence type="ECO:0000256" key="9">
    <source>
        <dbReference type="ARBA" id="ARBA00022927"/>
    </source>
</evidence>